<dbReference type="RefSeq" id="XP_013227868.1">
    <property type="nucleotide sequence ID" value="XM_013372414.1"/>
</dbReference>
<name>U6KG65_EIMTE</name>
<dbReference type="InterPro" id="IPR020373">
    <property type="entry name" value="Kgd4/YMR-31"/>
</dbReference>
<dbReference type="InterPro" id="IPR050537">
    <property type="entry name" value="2-oxoacid_dehydrogenase"/>
</dbReference>
<reference evidence="8" key="1">
    <citation type="submission" date="2013-10" db="EMBL/GenBank/DDBJ databases">
        <title>Genomic analysis of the causative agents of coccidiosis in chickens.</title>
        <authorList>
            <person name="Reid A.J."/>
            <person name="Blake D."/>
            <person name="Billington K."/>
            <person name="Browne H."/>
            <person name="Dunn M."/>
            <person name="Hung S."/>
            <person name="Kawahara F."/>
            <person name="Miranda-Saavedra D."/>
            <person name="Mourier T."/>
            <person name="Nagra H."/>
            <person name="Otto T.D."/>
            <person name="Rawlings N."/>
            <person name="Sanchez A."/>
            <person name="Sanders M."/>
            <person name="Subramaniam C."/>
            <person name="Tay Y."/>
            <person name="Dear P."/>
            <person name="Doerig C."/>
            <person name="Gruber A."/>
            <person name="Parkinson J."/>
            <person name="Shirley M."/>
            <person name="Wan K.L."/>
            <person name="Berriman M."/>
            <person name="Tomley F."/>
            <person name="Pain A."/>
        </authorList>
    </citation>
    <scope>NUCLEOTIDE SEQUENCE [LARGE SCALE GENOMIC DNA]</scope>
    <source>
        <strain evidence="8">Houghton</strain>
    </source>
</reference>
<dbReference type="Proteomes" id="UP000030747">
    <property type="component" value="Unassembled WGS sequence"/>
</dbReference>
<dbReference type="CDD" id="cd06849">
    <property type="entry name" value="lipoyl_domain"/>
    <property type="match status" value="1"/>
</dbReference>
<keyword evidence="8" id="KW-0012">Acyltransferase</keyword>
<dbReference type="GO" id="GO:0004149">
    <property type="term" value="F:dihydrolipoyllysine-residue succinyltransferase activity"/>
    <property type="evidence" value="ECO:0007669"/>
    <property type="project" value="TreeGrafter"/>
</dbReference>
<evidence type="ECO:0000256" key="6">
    <source>
        <dbReference type="SAM" id="MobiDB-lite"/>
    </source>
</evidence>
<evidence type="ECO:0000256" key="4">
    <source>
        <dbReference type="ARBA" id="ARBA00023128"/>
    </source>
</evidence>
<dbReference type="VEuPathDB" id="ToxoDB:ETH_00005115"/>
<accession>U6KG65</accession>
<dbReference type="AlphaFoldDB" id="U6KG65"/>
<dbReference type="PROSITE" id="PS50968">
    <property type="entry name" value="BIOTINYL_LIPOYL"/>
    <property type="match status" value="1"/>
</dbReference>
<comment type="subcellular location">
    <subcellularLocation>
        <location evidence="1">Mitochondrion</location>
    </subcellularLocation>
</comment>
<dbReference type="OMA" id="FIRPICR"/>
<keyword evidence="4" id="KW-0496">Mitochondrion</keyword>
<dbReference type="Pfam" id="PF00364">
    <property type="entry name" value="Biotin_lipoyl"/>
    <property type="match status" value="1"/>
</dbReference>
<feature type="region of interest" description="Disordered" evidence="6">
    <location>
        <begin position="172"/>
        <end position="193"/>
    </location>
</feature>
<dbReference type="InterPro" id="IPR000089">
    <property type="entry name" value="Biotin_lipoyl"/>
</dbReference>
<evidence type="ECO:0000256" key="5">
    <source>
        <dbReference type="ARBA" id="ARBA00043970"/>
    </source>
</evidence>
<evidence type="ECO:0000313" key="8">
    <source>
        <dbReference type="EMBL" id="CDJ37030.1"/>
    </source>
</evidence>
<reference evidence="8" key="2">
    <citation type="submission" date="2013-10" db="EMBL/GenBank/DDBJ databases">
        <authorList>
            <person name="Aslett M."/>
        </authorList>
    </citation>
    <scope>NUCLEOTIDE SEQUENCE [LARGE SCALE GENOMIC DNA]</scope>
    <source>
        <strain evidence="8">Houghton</strain>
    </source>
</reference>
<dbReference type="GO" id="GO:0006103">
    <property type="term" value="P:2-oxoglutarate metabolic process"/>
    <property type="evidence" value="ECO:0007669"/>
    <property type="project" value="InterPro"/>
</dbReference>
<dbReference type="SUPFAM" id="SSF51230">
    <property type="entry name" value="Single hybrid motif"/>
    <property type="match status" value="1"/>
</dbReference>
<feature type="compositionally biased region" description="Low complexity" evidence="6">
    <location>
        <begin position="237"/>
        <end position="266"/>
    </location>
</feature>
<feature type="region of interest" description="Disordered" evidence="6">
    <location>
        <begin position="235"/>
        <end position="278"/>
    </location>
</feature>
<evidence type="ECO:0000256" key="2">
    <source>
        <dbReference type="ARBA" id="ARBA00007317"/>
    </source>
</evidence>
<evidence type="ECO:0000256" key="1">
    <source>
        <dbReference type="ARBA" id="ARBA00004173"/>
    </source>
</evidence>
<feature type="compositionally biased region" description="Basic and acidic residues" evidence="6">
    <location>
        <begin position="345"/>
        <end position="356"/>
    </location>
</feature>
<evidence type="ECO:0000256" key="3">
    <source>
        <dbReference type="ARBA" id="ARBA00022823"/>
    </source>
</evidence>
<dbReference type="PANTHER" id="PTHR43416">
    <property type="entry name" value="DIHYDROLIPOYLLYSINE-RESIDUE SUCCINYLTRANSFERASE COMPONENT OF 2-OXOGLUTARATE DEHYDROGENASE COMPLEX, MITOCHONDRIAL-RELATED"/>
    <property type="match status" value="1"/>
</dbReference>
<dbReference type="OrthoDB" id="348244at2759"/>
<sequence length="356" mass="37422">MAAFIRPICRLGAPRKGLPSDGHHLALLLAPHASLCRITFQPITAGTALLLVSKCMLSDSHGQEEPRSTSSGCLGWLSTAPDGATGSSSGRQAKEVVRVPALGESTTDGTVSKWLYGVGSVVTAEEVLCVLENGTKSVNVSTKVTGRIVSITAGAGSRVVAGGELAVIEPLSSSASATEEEAATTAEATPEAATGAMVPHEAAAFVASGGSLSRRTPSILFRSVRNRLERLGLLPHQQQQQPQQQQQQQQASKPKCSSNSSQQQQKIVSPDSGREVPQPTVIRYSGIHDLPPFLLRPALSAEEMETVNGGGPANIDDAVRSWTMSLAYHPQPPALKWPHGNKGSKRQEGPLRRASA</sequence>
<keyword evidence="3" id="KW-0450">Lipoyl</keyword>
<dbReference type="InterPro" id="IPR011053">
    <property type="entry name" value="Single_hybrid_motif"/>
</dbReference>
<comment type="similarity">
    <text evidence="5">Belongs to the alpha-ketoglutarate dehydrogenase component 4 family.</text>
</comment>
<dbReference type="PANTHER" id="PTHR43416:SF5">
    <property type="entry name" value="DIHYDROLIPOYLLYSINE-RESIDUE SUCCINYLTRANSFERASE COMPONENT OF 2-OXOGLUTARATE DEHYDROGENASE COMPLEX, MITOCHONDRIAL"/>
    <property type="match status" value="1"/>
</dbReference>
<gene>
    <name evidence="8" type="ORF">ETH_00005115</name>
</gene>
<organism evidence="8 9">
    <name type="scientific">Eimeria tenella</name>
    <name type="common">Coccidian parasite</name>
    <dbReference type="NCBI Taxonomy" id="5802"/>
    <lineage>
        <taxon>Eukaryota</taxon>
        <taxon>Sar</taxon>
        <taxon>Alveolata</taxon>
        <taxon>Apicomplexa</taxon>
        <taxon>Conoidasida</taxon>
        <taxon>Coccidia</taxon>
        <taxon>Eucoccidiorida</taxon>
        <taxon>Eimeriorina</taxon>
        <taxon>Eimeriidae</taxon>
        <taxon>Eimeria</taxon>
    </lineage>
</organism>
<proteinExistence type="inferred from homology"/>
<keyword evidence="9" id="KW-1185">Reference proteome</keyword>
<dbReference type="EMBL" id="HG673746">
    <property type="protein sequence ID" value="CDJ37030.1"/>
    <property type="molecule type" value="Genomic_DNA"/>
</dbReference>
<dbReference type="GeneID" id="25250231"/>
<evidence type="ECO:0000313" key="9">
    <source>
        <dbReference type="Proteomes" id="UP000030747"/>
    </source>
</evidence>
<dbReference type="Gene3D" id="2.40.50.100">
    <property type="match status" value="1"/>
</dbReference>
<dbReference type="GO" id="GO:0005739">
    <property type="term" value="C:mitochondrion"/>
    <property type="evidence" value="ECO:0007669"/>
    <property type="project" value="UniProtKB-SubCell"/>
</dbReference>
<comment type="similarity">
    <text evidence="2">Belongs to the 2-oxoacid dehydrogenase family.</text>
</comment>
<evidence type="ECO:0000259" key="7">
    <source>
        <dbReference type="PROSITE" id="PS50968"/>
    </source>
</evidence>
<dbReference type="Pfam" id="PF10937">
    <property type="entry name" value="Kgd4-YMR31"/>
    <property type="match status" value="1"/>
</dbReference>
<dbReference type="GO" id="GO:0006099">
    <property type="term" value="P:tricarboxylic acid cycle"/>
    <property type="evidence" value="ECO:0007669"/>
    <property type="project" value="TreeGrafter"/>
</dbReference>
<dbReference type="VEuPathDB" id="ToxoDB:ETH2_0810400"/>
<feature type="domain" description="Lipoyl-binding" evidence="7">
    <location>
        <begin position="94"/>
        <end position="169"/>
    </location>
</feature>
<keyword evidence="8" id="KW-0808">Transferase</keyword>
<feature type="region of interest" description="Disordered" evidence="6">
    <location>
        <begin position="332"/>
        <end position="356"/>
    </location>
</feature>
<protein>
    <submittedName>
        <fullName evidence="8">Dihydrolipoamide acyltransferase, putative</fullName>
    </submittedName>
</protein>